<dbReference type="EMBL" id="LR824007">
    <property type="protein sequence ID" value="CAD0195936.1"/>
    <property type="molecule type" value="Genomic_DNA"/>
</dbReference>
<evidence type="ECO:0008006" key="10">
    <source>
        <dbReference type="Google" id="ProtNLM"/>
    </source>
</evidence>
<evidence type="ECO:0000313" key="9">
    <source>
        <dbReference type="Proteomes" id="UP001154114"/>
    </source>
</evidence>
<dbReference type="Gene3D" id="3.40.50.1820">
    <property type="entry name" value="alpha/beta hydrolase"/>
    <property type="match status" value="1"/>
</dbReference>
<keyword evidence="2" id="KW-0121">Carboxypeptidase</keyword>
<keyword evidence="9" id="KW-1185">Reference proteome</keyword>
<evidence type="ECO:0000256" key="6">
    <source>
        <dbReference type="ARBA" id="ARBA00023180"/>
    </source>
</evidence>
<keyword evidence="4 7" id="KW-0732">Signal</keyword>
<dbReference type="InterPro" id="IPR029058">
    <property type="entry name" value="AB_hydrolase_fold"/>
</dbReference>
<comment type="similarity">
    <text evidence="1">Belongs to the peptidase S10 family.</text>
</comment>
<evidence type="ECO:0000256" key="5">
    <source>
        <dbReference type="ARBA" id="ARBA00022801"/>
    </source>
</evidence>
<dbReference type="GO" id="GO:0006508">
    <property type="term" value="P:proteolysis"/>
    <property type="evidence" value="ECO:0007669"/>
    <property type="project" value="UniProtKB-KW"/>
</dbReference>
<reference evidence="8" key="1">
    <citation type="submission" date="2021-12" db="EMBL/GenBank/DDBJ databases">
        <authorList>
            <person name="King R."/>
        </authorList>
    </citation>
    <scope>NUCLEOTIDE SEQUENCE</scope>
</reference>
<organism evidence="8 9">
    <name type="scientific">Chrysodeixis includens</name>
    <name type="common">Soybean looper</name>
    <name type="synonym">Pseudoplusia includens</name>
    <dbReference type="NCBI Taxonomy" id="689277"/>
    <lineage>
        <taxon>Eukaryota</taxon>
        <taxon>Metazoa</taxon>
        <taxon>Ecdysozoa</taxon>
        <taxon>Arthropoda</taxon>
        <taxon>Hexapoda</taxon>
        <taxon>Insecta</taxon>
        <taxon>Pterygota</taxon>
        <taxon>Neoptera</taxon>
        <taxon>Endopterygota</taxon>
        <taxon>Lepidoptera</taxon>
        <taxon>Glossata</taxon>
        <taxon>Ditrysia</taxon>
        <taxon>Noctuoidea</taxon>
        <taxon>Noctuidae</taxon>
        <taxon>Plusiinae</taxon>
        <taxon>Chrysodeixis</taxon>
    </lineage>
</organism>
<accession>A0A9N8KQA9</accession>
<dbReference type="GO" id="GO:0004185">
    <property type="term" value="F:serine-type carboxypeptidase activity"/>
    <property type="evidence" value="ECO:0007669"/>
    <property type="project" value="InterPro"/>
</dbReference>
<dbReference type="PANTHER" id="PTHR11802">
    <property type="entry name" value="SERINE PROTEASE FAMILY S10 SERINE CARBOXYPEPTIDASE"/>
    <property type="match status" value="1"/>
</dbReference>
<keyword evidence="3" id="KW-0645">Protease</keyword>
<evidence type="ECO:0000256" key="2">
    <source>
        <dbReference type="ARBA" id="ARBA00022645"/>
    </source>
</evidence>
<dbReference type="PANTHER" id="PTHR11802:SF472">
    <property type="entry name" value="SERINE CARBOXYPEPTIDASE CPVL-RELATED"/>
    <property type="match status" value="1"/>
</dbReference>
<sequence>MERACLPTIITILCCVFGHLAPATANSCKGCLFLTPYIESGKADEARNLSEVDSTKFLDIPSHSGFITINKEYNSNLFYWFFPASTNLTTTPWIIWLQGGPGFSSLKGLFDIIGPIKIEDGKVVPRNVTWASDYSLLFLDNPIGAGFSFTDDDRGYTTNEDDVGAHMLEFLNQFLKMFPELRTAPLFIAGQSYAGKYVPALGMQIHRHNQHSKETINMRGLAIGNGLVNLREMMHYSSLCAALGLLDGPQLEHLEVLEEQVIKLIDEQKMVDAANKFNETIEFIKKHSGVSVYKFTEDSSSGAPAFEAFINGHDVRELIHVGDASFDYNNQLVYNKMLPDFANSTKPFVEELLEHYGVMCYSGQLDVILPYSASKHMYATLQWSQREAYLSTPRKRLRRHVNGSVVGYRKAGGNMVEILVRGAGHSVPSDQPDVAKFIYDAFIQDFK</sequence>
<name>A0A9N8KQA9_CHRIL</name>
<evidence type="ECO:0000313" key="8">
    <source>
        <dbReference type="EMBL" id="CAD0195936.1"/>
    </source>
</evidence>
<dbReference type="Proteomes" id="UP001154114">
    <property type="component" value="Chromosome 4"/>
</dbReference>
<dbReference type="InterPro" id="IPR001563">
    <property type="entry name" value="Peptidase_S10"/>
</dbReference>
<gene>
    <name evidence="8" type="ORF">CINC_LOCUS10232</name>
</gene>
<evidence type="ECO:0000256" key="7">
    <source>
        <dbReference type="SAM" id="SignalP"/>
    </source>
</evidence>
<feature type="chain" id="PRO_5040245426" description="Carboxypeptidase" evidence="7">
    <location>
        <begin position="26"/>
        <end position="447"/>
    </location>
</feature>
<feature type="signal peptide" evidence="7">
    <location>
        <begin position="1"/>
        <end position="25"/>
    </location>
</feature>
<dbReference type="OrthoDB" id="443318at2759"/>
<proteinExistence type="inferred from homology"/>
<evidence type="ECO:0000256" key="4">
    <source>
        <dbReference type="ARBA" id="ARBA00022729"/>
    </source>
</evidence>
<dbReference type="Pfam" id="PF00450">
    <property type="entry name" value="Peptidase_S10"/>
    <property type="match status" value="1"/>
</dbReference>
<protein>
    <recommendedName>
        <fullName evidence="10">Carboxypeptidase</fullName>
    </recommendedName>
</protein>
<evidence type="ECO:0000256" key="3">
    <source>
        <dbReference type="ARBA" id="ARBA00022670"/>
    </source>
</evidence>
<keyword evidence="5" id="KW-0378">Hydrolase</keyword>
<dbReference type="PRINTS" id="PR00724">
    <property type="entry name" value="CRBOXYPTASEC"/>
</dbReference>
<keyword evidence="6" id="KW-0325">Glycoprotein</keyword>
<evidence type="ECO:0000256" key="1">
    <source>
        <dbReference type="ARBA" id="ARBA00009431"/>
    </source>
</evidence>
<dbReference type="SUPFAM" id="SSF53474">
    <property type="entry name" value="alpha/beta-Hydrolases"/>
    <property type="match status" value="1"/>
</dbReference>
<dbReference type="AlphaFoldDB" id="A0A9N8KQA9"/>